<dbReference type="PANTHER" id="PTHR37422">
    <property type="entry name" value="TEICHURONIC ACID BIOSYNTHESIS PROTEIN TUAE"/>
    <property type="match status" value="1"/>
</dbReference>
<organism evidence="3 4">
    <name type="scientific">Rathayibacter iranicus</name>
    <dbReference type="NCBI Taxonomy" id="59737"/>
    <lineage>
        <taxon>Bacteria</taxon>
        <taxon>Bacillati</taxon>
        <taxon>Actinomycetota</taxon>
        <taxon>Actinomycetes</taxon>
        <taxon>Micrococcales</taxon>
        <taxon>Microbacteriaceae</taxon>
        <taxon>Rathayibacter</taxon>
    </lineage>
</organism>
<dbReference type="KEGG" id="ria:C7V51_06830"/>
<feature type="transmembrane region" description="Helical" evidence="2">
    <location>
        <begin position="373"/>
        <end position="398"/>
    </location>
</feature>
<dbReference type="PANTHER" id="PTHR37422:SF13">
    <property type="entry name" value="LIPOPOLYSACCHARIDE BIOSYNTHESIS PROTEIN PA4999-RELATED"/>
    <property type="match status" value="1"/>
</dbReference>
<gene>
    <name evidence="3" type="ORF">C7V51_06830</name>
</gene>
<feature type="transmembrane region" description="Helical" evidence="2">
    <location>
        <begin position="184"/>
        <end position="205"/>
    </location>
</feature>
<feature type="transmembrane region" description="Helical" evidence="2">
    <location>
        <begin position="127"/>
        <end position="146"/>
    </location>
</feature>
<evidence type="ECO:0000256" key="2">
    <source>
        <dbReference type="SAM" id="Phobius"/>
    </source>
</evidence>
<dbReference type="RefSeq" id="WP_104264360.1">
    <property type="nucleotide sequence ID" value="NZ_CP028130.1"/>
</dbReference>
<dbReference type="Proteomes" id="UP000283946">
    <property type="component" value="Chromosome"/>
</dbReference>
<evidence type="ECO:0000313" key="3">
    <source>
        <dbReference type="EMBL" id="AZZ55630.1"/>
    </source>
</evidence>
<feature type="transmembrane region" description="Helical" evidence="2">
    <location>
        <begin position="339"/>
        <end position="361"/>
    </location>
</feature>
<evidence type="ECO:0000313" key="4">
    <source>
        <dbReference type="Proteomes" id="UP000283946"/>
    </source>
</evidence>
<accession>A0AAD1AE86</accession>
<feature type="transmembrane region" description="Helical" evidence="2">
    <location>
        <begin position="49"/>
        <end position="69"/>
    </location>
</feature>
<feature type="transmembrane region" description="Helical" evidence="2">
    <location>
        <begin position="75"/>
        <end position="92"/>
    </location>
</feature>
<keyword evidence="2" id="KW-0812">Transmembrane</keyword>
<dbReference type="AlphaFoldDB" id="A0AAD1AE86"/>
<feature type="transmembrane region" description="Helical" evidence="2">
    <location>
        <begin position="211"/>
        <end position="244"/>
    </location>
</feature>
<feature type="transmembrane region" description="Helical" evidence="2">
    <location>
        <begin position="253"/>
        <end position="273"/>
    </location>
</feature>
<proteinExistence type="predicted"/>
<dbReference type="InterPro" id="IPR051533">
    <property type="entry name" value="WaaL-like"/>
</dbReference>
<protein>
    <submittedName>
        <fullName evidence="3">Uncharacterized protein</fullName>
    </submittedName>
</protein>
<name>A0AAD1AE86_9MICO</name>
<feature type="transmembrane region" description="Helical" evidence="2">
    <location>
        <begin position="99"/>
        <end position="121"/>
    </location>
</feature>
<evidence type="ECO:0000256" key="1">
    <source>
        <dbReference type="SAM" id="MobiDB-lite"/>
    </source>
</evidence>
<dbReference type="EMBL" id="CP028130">
    <property type="protein sequence ID" value="AZZ55630.1"/>
    <property type="molecule type" value="Genomic_DNA"/>
</dbReference>
<keyword evidence="2" id="KW-1133">Transmembrane helix</keyword>
<sequence length="430" mass="46573">MNLIAIALAASGILYIIFGKREAVLKRANVYVLVLISIVPLYAAPNNVVVITFGIASLVLLLVCVQASVRIRIDFTILPILILLSLELFSRLRGGSPQLALFNTVIIVFAFLAILVCATAVRESGWFTFAMTLAVLLPFHLVVSVLEQGGVVSTLWPRGTEIDDISHRPNRLLEILPGRSMSTLGHPIVLGFICGVTAILALHYFLNSSRWWGVVFLLAVVISGLSGARSAFFATVVACLYLFLRSRKSGTRVVIMGLALAVGVLLYQGGYFAEDTFSEVETQSSYTHRLSVTTGVQDYIGQASPESLAFGRGIYDYLQFLTNGIFGSREDLTSFDNQIVRSLVVSGLVGVAAVVLTMVVGWVRGSGVARATLVYSAVLMFSFDMFTWIISLVIFGIATTAGTQQRDDNSPSPSPLKTSTRRTAVSRARS</sequence>
<feature type="region of interest" description="Disordered" evidence="1">
    <location>
        <begin position="403"/>
        <end position="430"/>
    </location>
</feature>
<feature type="compositionally biased region" description="Low complexity" evidence="1">
    <location>
        <begin position="421"/>
        <end position="430"/>
    </location>
</feature>
<reference evidence="3 4" key="1">
    <citation type="submission" date="2018-03" db="EMBL/GenBank/DDBJ databases">
        <title>Bacteriophage NCPPB3778 and a type I-E CRISPR drive the evolution of the US Biological Select Agent, Rathayibacter toxicus.</title>
        <authorList>
            <person name="Davis E.W.II."/>
            <person name="Tabima J.F."/>
            <person name="Weisberg A.J."/>
            <person name="Dantas Lopes L."/>
            <person name="Wiseman M.S."/>
            <person name="Wiseman M.S."/>
            <person name="Pupko T."/>
            <person name="Belcher M.S."/>
            <person name="Sechler A.J."/>
            <person name="Tancos M.A."/>
            <person name="Schroeder B.K."/>
            <person name="Murray T.D."/>
            <person name="Luster D.G."/>
            <person name="Schneider W.L."/>
            <person name="Rogers E."/>
            <person name="Andreote F.D."/>
            <person name="Grunwald N.J."/>
            <person name="Putnam M.L."/>
            <person name="Chang J.H."/>
        </authorList>
    </citation>
    <scope>NUCLEOTIDE SEQUENCE [LARGE SCALE GENOMIC DNA]</scope>
    <source>
        <strain evidence="3 4">NCCPB 2253</strain>
    </source>
</reference>
<keyword evidence="2" id="KW-0472">Membrane</keyword>